<dbReference type="InterPro" id="IPR013762">
    <property type="entry name" value="Integrase-like_cat_sf"/>
</dbReference>
<dbReference type="EMBL" id="BAAASJ010000104">
    <property type="protein sequence ID" value="GAA2655005.1"/>
    <property type="molecule type" value="Genomic_DNA"/>
</dbReference>
<sequence length="711" mass="78056">MTAVPKPRTGDHGLSSASEYVLPERLTRGLPSRGPLLTEDVWDLRCVLPRTWRTWRLDFTQIGDPTTRRTAKEYVASRLHRGSLGLGPMKATAAAGELRVFIAVMKDLREVGAPRLSAVGRTHLDAVLTRWKPSPDNAVRNVTLLKHLAAHGPFLSQDRLNVLPWNGRSAYAVVGVRRVKGENATPRIPEEVIAPLLRAAVFYVETASGDILAAQQEVATLEAARKGQNLGAGQARERVTAFIAERRAAGRGIPALPRETAHTVPDAVTVDGVPQSPNHSLVSLLTGCGNAAHLRPLMAEAGKDIGYEEGGLDTPMSEWSASGRPWRPRLSPHTLASELSFLRTACWIVIAYLSGMRDVEVRELGRDCAATETGAEGRPRYKLRGRVYKGKDRKLSGDEAEWVVLQVVHQAVAVLREINDDPGHLFGYDGGGRNGYVLLTNVPRRIRAFRDHLNELFSTAGELYIPLTTASPNGHSPDKEDEAEEDAPTPTALPWAFDTRQFRRTLAWHIAHQPFGVVAGARQYKHAAITMFEGYAGTSASGFADEVAAEEAVAKLDYVEDLYHDWNEGGRSAGGAAQRIEAEFDRIRSELGDLPGAVASPSRLRTLLHHLTKTLHPGVLNDCFYQTETAVCRKRAKPLGRPVPMLDMCMRCPNSRRSAVHQPRLERAHDMAQAELGEAAGLPRLQQLAITEHLATLTHLIAEIDPEDTRR</sequence>
<dbReference type="Proteomes" id="UP001500151">
    <property type="component" value="Unassembled WGS sequence"/>
</dbReference>
<accession>A0ABN3RKM5</accession>
<evidence type="ECO:0000313" key="2">
    <source>
        <dbReference type="EMBL" id="GAA2655005.1"/>
    </source>
</evidence>
<comment type="caution">
    <text evidence="2">The sequence shown here is derived from an EMBL/GenBank/DDBJ whole genome shotgun (WGS) entry which is preliminary data.</text>
</comment>
<reference evidence="2 3" key="1">
    <citation type="journal article" date="2019" name="Int. J. Syst. Evol. Microbiol.">
        <title>The Global Catalogue of Microorganisms (GCM) 10K type strain sequencing project: providing services to taxonomists for standard genome sequencing and annotation.</title>
        <authorList>
            <consortium name="The Broad Institute Genomics Platform"/>
            <consortium name="The Broad Institute Genome Sequencing Center for Infectious Disease"/>
            <person name="Wu L."/>
            <person name="Ma J."/>
        </authorList>
    </citation>
    <scope>NUCLEOTIDE SEQUENCE [LARGE SCALE GENOMIC DNA]</scope>
    <source>
        <strain evidence="2 3">JCM 4524</strain>
    </source>
</reference>
<evidence type="ECO:0000313" key="3">
    <source>
        <dbReference type="Proteomes" id="UP001500151"/>
    </source>
</evidence>
<gene>
    <name evidence="2" type="ORF">GCM10010307_67650</name>
</gene>
<protein>
    <submittedName>
        <fullName evidence="2">Integrase</fullName>
    </submittedName>
</protein>
<organism evidence="2 3">
    <name type="scientific">Streptomyces vastus</name>
    <dbReference type="NCBI Taxonomy" id="285451"/>
    <lineage>
        <taxon>Bacteria</taxon>
        <taxon>Bacillati</taxon>
        <taxon>Actinomycetota</taxon>
        <taxon>Actinomycetes</taxon>
        <taxon>Kitasatosporales</taxon>
        <taxon>Streptomycetaceae</taxon>
        <taxon>Streptomyces</taxon>
    </lineage>
</organism>
<evidence type="ECO:0000256" key="1">
    <source>
        <dbReference type="SAM" id="MobiDB-lite"/>
    </source>
</evidence>
<keyword evidence="3" id="KW-1185">Reference proteome</keyword>
<dbReference type="Gene3D" id="1.10.443.10">
    <property type="entry name" value="Intergrase catalytic core"/>
    <property type="match status" value="1"/>
</dbReference>
<proteinExistence type="predicted"/>
<dbReference type="RefSeq" id="WP_344395040.1">
    <property type="nucleotide sequence ID" value="NZ_BAAASJ010000104.1"/>
</dbReference>
<feature type="region of interest" description="Disordered" evidence="1">
    <location>
        <begin position="468"/>
        <end position="491"/>
    </location>
</feature>
<name>A0ABN3RKM5_9ACTN</name>